<keyword evidence="3" id="KW-1185">Reference proteome</keyword>
<feature type="compositionally biased region" description="Low complexity" evidence="1">
    <location>
        <begin position="123"/>
        <end position="180"/>
    </location>
</feature>
<evidence type="ECO:0000313" key="3">
    <source>
        <dbReference type="Proteomes" id="UP000199022"/>
    </source>
</evidence>
<evidence type="ECO:0000313" key="2">
    <source>
        <dbReference type="EMBL" id="SFD19786.1"/>
    </source>
</evidence>
<feature type="compositionally biased region" description="Polar residues" evidence="1">
    <location>
        <begin position="67"/>
        <end position="80"/>
    </location>
</feature>
<dbReference type="EMBL" id="FOMD01000003">
    <property type="protein sequence ID" value="SFD19786.1"/>
    <property type="molecule type" value="Genomic_DNA"/>
</dbReference>
<proteinExistence type="predicted"/>
<name>A0A1I1QCE0_9ACTN</name>
<organism evidence="2 3">
    <name type="scientific">Klenkia taihuensis</name>
    <dbReference type="NCBI Taxonomy" id="1225127"/>
    <lineage>
        <taxon>Bacteria</taxon>
        <taxon>Bacillati</taxon>
        <taxon>Actinomycetota</taxon>
        <taxon>Actinomycetes</taxon>
        <taxon>Geodermatophilales</taxon>
        <taxon>Geodermatophilaceae</taxon>
        <taxon>Klenkia</taxon>
    </lineage>
</organism>
<dbReference type="OrthoDB" id="9942768at2"/>
<gene>
    <name evidence="2" type="ORF">SAMN05661030_2714</name>
</gene>
<feature type="compositionally biased region" description="Gly residues" evidence="1">
    <location>
        <begin position="95"/>
        <end position="122"/>
    </location>
</feature>
<evidence type="ECO:0000256" key="1">
    <source>
        <dbReference type="SAM" id="MobiDB-lite"/>
    </source>
</evidence>
<accession>A0A1I1QCE0</accession>
<feature type="compositionally biased region" description="Low complexity" evidence="1">
    <location>
        <begin position="33"/>
        <end position="49"/>
    </location>
</feature>
<dbReference type="AlphaFoldDB" id="A0A1I1QCE0"/>
<sequence length="280" mass="26594">MSRSARTPRSRRWTAAVVGGAATGAVLLGGGIALADGSGSGSADAPSTDQAPGDRGPAGERVVGTVTAVSDSSLTVTDDTGATHELTLSDETRYGGPGGGPGGPGRGPGGPGEGRPGPGGGAPDAPADGSTPTAPSDSSTPATPSEGDTPAAPSAPSDGSAPSDAPAPPADGSTPAEGDAPAPPAGDAPDAGSAGDIAVGDRVEVRVSDGAALEVREVDAHVDGTVVSVDGTDLTVVTTPGLRVDVDAASLSELPAVGDEVHLHGSVTDDGRTVVADADR</sequence>
<feature type="compositionally biased region" description="Low complexity" evidence="1">
    <location>
        <begin position="187"/>
        <end position="198"/>
    </location>
</feature>
<dbReference type="STRING" id="1225127.SAMN05661030_2714"/>
<dbReference type="RefSeq" id="WP_091559739.1">
    <property type="nucleotide sequence ID" value="NZ_BNAC01000001.1"/>
</dbReference>
<evidence type="ECO:0008006" key="4">
    <source>
        <dbReference type="Google" id="ProtNLM"/>
    </source>
</evidence>
<dbReference type="Proteomes" id="UP000199022">
    <property type="component" value="Unassembled WGS sequence"/>
</dbReference>
<reference evidence="3" key="1">
    <citation type="submission" date="2016-10" db="EMBL/GenBank/DDBJ databases">
        <authorList>
            <person name="Varghese N."/>
            <person name="Submissions S."/>
        </authorList>
    </citation>
    <scope>NUCLEOTIDE SEQUENCE [LARGE SCALE GENOMIC DNA]</scope>
    <source>
        <strain evidence="3">DSM 45962</strain>
    </source>
</reference>
<protein>
    <recommendedName>
        <fullName evidence="4">DUF5666 domain-containing protein</fullName>
    </recommendedName>
</protein>
<feature type="region of interest" description="Disordered" evidence="1">
    <location>
        <begin position="33"/>
        <end position="200"/>
    </location>
</feature>